<dbReference type="InterPro" id="IPR051437">
    <property type="entry name" value="TTLL_monoglycylase"/>
</dbReference>
<dbReference type="PANTHER" id="PTHR45870">
    <property type="entry name" value="TUBULIN MONOGLYCYLASE TTLL3"/>
    <property type="match status" value="1"/>
</dbReference>
<keyword evidence="6" id="KW-1185">Reference proteome</keyword>
<name>A0ABQ9WIF2_SAGOE</name>
<keyword evidence="1" id="KW-0436">Ligase</keyword>
<keyword evidence="3" id="KW-0067">ATP-binding</keyword>
<comment type="caution">
    <text evidence="5">The sequence shown here is derived from an EMBL/GenBank/DDBJ whole genome shotgun (WGS) entry which is preliminary data.</text>
</comment>
<dbReference type="Proteomes" id="UP001266305">
    <property type="component" value="Unassembled WGS sequence"/>
</dbReference>
<organism evidence="5 6">
    <name type="scientific">Saguinus oedipus</name>
    <name type="common">Cotton-top tamarin</name>
    <name type="synonym">Oedipomidas oedipus</name>
    <dbReference type="NCBI Taxonomy" id="9490"/>
    <lineage>
        <taxon>Eukaryota</taxon>
        <taxon>Metazoa</taxon>
        <taxon>Chordata</taxon>
        <taxon>Craniata</taxon>
        <taxon>Vertebrata</taxon>
        <taxon>Euteleostomi</taxon>
        <taxon>Mammalia</taxon>
        <taxon>Eutheria</taxon>
        <taxon>Euarchontoglires</taxon>
        <taxon>Primates</taxon>
        <taxon>Haplorrhini</taxon>
        <taxon>Platyrrhini</taxon>
        <taxon>Cebidae</taxon>
        <taxon>Callitrichinae</taxon>
        <taxon>Saguinus</taxon>
    </lineage>
</organism>
<evidence type="ECO:0000256" key="2">
    <source>
        <dbReference type="ARBA" id="ARBA00022741"/>
    </source>
</evidence>
<feature type="non-terminal residue" evidence="5">
    <location>
        <position position="187"/>
    </location>
</feature>
<evidence type="ECO:0000256" key="3">
    <source>
        <dbReference type="ARBA" id="ARBA00022840"/>
    </source>
</evidence>
<reference evidence="5 6" key="1">
    <citation type="submission" date="2023-05" db="EMBL/GenBank/DDBJ databases">
        <title>B98-5 Cell Line De Novo Hybrid Assembly: An Optical Mapping Approach.</title>
        <authorList>
            <person name="Kananen K."/>
            <person name="Auerbach J.A."/>
            <person name="Kautto E."/>
            <person name="Blachly J.S."/>
        </authorList>
    </citation>
    <scope>NUCLEOTIDE SEQUENCE [LARGE SCALE GENOMIC DNA]</scope>
    <source>
        <strain evidence="5">B95-8</strain>
        <tissue evidence="5">Cell line</tissue>
    </source>
</reference>
<dbReference type="PANTHER" id="PTHR45870:SF3">
    <property type="entry name" value="PROTEIN MONOGLYCYLASE TTLL8"/>
    <property type="match status" value="1"/>
</dbReference>
<dbReference type="EMBL" id="JASSZA010000001">
    <property type="protein sequence ID" value="KAK2121439.1"/>
    <property type="molecule type" value="Genomic_DNA"/>
</dbReference>
<gene>
    <name evidence="5" type="primary">TTLL8</name>
    <name evidence="5" type="ORF">P7K49_002825</name>
</gene>
<keyword evidence="2" id="KW-0547">Nucleotide-binding</keyword>
<feature type="region of interest" description="Disordered" evidence="4">
    <location>
        <begin position="67"/>
        <end position="107"/>
    </location>
</feature>
<proteinExistence type="predicted"/>
<evidence type="ECO:0000313" key="5">
    <source>
        <dbReference type="EMBL" id="KAK2121439.1"/>
    </source>
</evidence>
<evidence type="ECO:0000313" key="6">
    <source>
        <dbReference type="Proteomes" id="UP001266305"/>
    </source>
</evidence>
<accession>A0ABQ9WIF2</accession>
<evidence type="ECO:0000256" key="1">
    <source>
        <dbReference type="ARBA" id="ARBA00022598"/>
    </source>
</evidence>
<protein>
    <submittedName>
        <fullName evidence="5">Protein monoglycylase ttll8</fullName>
    </submittedName>
</protein>
<evidence type="ECO:0000256" key="4">
    <source>
        <dbReference type="SAM" id="MobiDB-lite"/>
    </source>
</evidence>
<sequence length="187" mass="20432">MPLSLEMGLHVNMRSLPWYVRANPDSFFPRCYSLCTDSEQQEFLDDFRRTMASSILEWVVSHQSCGRSKPRAQTEEAENSELSSSTRVWGVGQGPGSAGPPELGSSTGALLPPGHDAENAEAKLRGLPGQLVDIECKVCQTYLGKLEHEDIDMAEGTTEDLTQQYFSLLSLSSPHRSLSPPATTTTG</sequence>